<keyword evidence="4" id="KW-0812">Transmembrane</keyword>
<dbReference type="EMBL" id="CAJPVI010000029">
    <property type="protein sequence ID" value="CAG2153714.1"/>
    <property type="molecule type" value="Genomic_DNA"/>
</dbReference>
<evidence type="ECO:0000256" key="4">
    <source>
        <dbReference type="SAM" id="Phobius"/>
    </source>
</evidence>
<dbReference type="PANTHER" id="PTHR30136">
    <property type="entry name" value="HELIX-TURN-HELIX TRANSCRIPTIONAL REGULATOR, ICLR FAMILY"/>
    <property type="match status" value="1"/>
</dbReference>
<dbReference type="SUPFAM" id="SSF46785">
    <property type="entry name" value="Winged helix' DNA-binding domain"/>
    <property type="match status" value="1"/>
</dbReference>
<keyword evidence="2" id="KW-0238">DNA-binding</keyword>
<gene>
    <name evidence="7" type="primary">tsaQ1_10</name>
    <name evidence="7" type="ORF">LMG26411_04448</name>
</gene>
<keyword evidence="1" id="KW-0805">Transcription regulation</keyword>
<feature type="transmembrane region" description="Helical" evidence="4">
    <location>
        <begin position="204"/>
        <end position="224"/>
    </location>
</feature>
<dbReference type="PROSITE" id="PS51077">
    <property type="entry name" value="HTH_ICLR"/>
    <property type="match status" value="1"/>
</dbReference>
<dbReference type="SMART" id="SM00346">
    <property type="entry name" value="HTH_ICLR"/>
    <property type="match status" value="1"/>
</dbReference>
<feature type="domain" description="IclR-ED" evidence="6">
    <location>
        <begin position="73"/>
        <end position="256"/>
    </location>
</feature>
<evidence type="ECO:0000256" key="1">
    <source>
        <dbReference type="ARBA" id="ARBA00023015"/>
    </source>
</evidence>
<dbReference type="PANTHER" id="PTHR30136:SF33">
    <property type="entry name" value="TRANSCRIPTIONAL REGULATORY PROTEIN"/>
    <property type="match status" value="1"/>
</dbReference>
<evidence type="ECO:0000256" key="3">
    <source>
        <dbReference type="ARBA" id="ARBA00023163"/>
    </source>
</evidence>
<dbReference type="InterPro" id="IPR005471">
    <property type="entry name" value="Tscrpt_reg_IclR_N"/>
</dbReference>
<feature type="domain" description="HTH iclR-type" evidence="5">
    <location>
        <begin position="10"/>
        <end position="79"/>
    </location>
</feature>
<dbReference type="Pfam" id="PF09339">
    <property type="entry name" value="HTH_IclR"/>
    <property type="match status" value="1"/>
</dbReference>
<dbReference type="SUPFAM" id="SSF55781">
    <property type="entry name" value="GAF domain-like"/>
    <property type="match status" value="1"/>
</dbReference>
<protein>
    <submittedName>
        <fullName evidence="7">HTH-type transcriptional regulator TsaQ1/TsaQ2</fullName>
    </submittedName>
</protein>
<dbReference type="PROSITE" id="PS51078">
    <property type="entry name" value="ICLR_ED"/>
    <property type="match status" value="1"/>
</dbReference>
<keyword evidence="4" id="KW-0472">Membrane</keyword>
<comment type="caution">
    <text evidence="7">The sequence shown here is derived from an EMBL/GenBank/DDBJ whole genome shotgun (WGS) entry which is preliminary data.</text>
</comment>
<dbReference type="Gene3D" id="1.10.10.10">
    <property type="entry name" value="Winged helix-like DNA-binding domain superfamily/Winged helix DNA-binding domain"/>
    <property type="match status" value="1"/>
</dbReference>
<dbReference type="InterPro" id="IPR036390">
    <property type="entry name" value="WH_DNA-bd_sf"/>
</dbReference>
<keyword evidence="3" id="KW-0804">Transcription</keyword>
<dbReference type="InterPro" id="IPR014757">
    <property type="entry name" value="Tscrpt_reg_IclR_C"/>
</dbReference>
<dbReference type="RefSeq" id="WP_211955436.1">
    <property type="nucleotide sequence ID" value="NZ_CAJPVI010000029.1"/>
</dbReference>
<proteinExistence type="predicted"/>
<organism evidence="7 8">
    <name type="scientific">Cupriavidus numazuensis</name>
    <dbReference type="NCBI Taxonomy" id="221992"/>
    <lineage>
        <taxon>Bacteria</taxon>
        <taxon>Pseudomonadati</taxon>
        <taxon>Pseudomonadota</taxon>
        <taxon>Betaproteobacteria</taxon>
        <taxon>Burkholderiales</taxon>
        <taxon>Burkholderiaceae</taxon>
        <taxon>Cupriavidus</taxon>
    </lineage>
</organism>
<dbReference type="Gene3D" id="3.30.450.40">
    <property type="match status" value="1"/>
</dbReference>
<evidence type="ECO:0000256" key="2">
    <source>
        <dbReference type="ARBA" id="ARBA00023125"/>
    </source>
</evidence>
<sequence>MPDDSPDIRIVPLARALAVLGAFTADRHWMTNRDLAALTGIPVPTVARIVQSLVSLAYLHRDPIHKKCRLAAGALSLGYAAIMPTDMVSTARVPMQAFAEATDTCVVLGARDKLDVTVLDAQVGAHALLDPGLSAGVRMPLCAGPMGWALLAALPESERFYLLGNVERKSGNDWPSRRRRIAAGISQLHNAGYCVSAIIDKPGLVLLAVPVCVPGLPPVALACIGRSARMARSRIERELAPRLIAMAEALRERWEA</sequence>
<evidence type="ECO:0000313" key="7">
    <source>
        <dbReference type="EMBL" id="CAG2153714.1"/>
    </source>
</evidence>
<evidence type="ECO:0000259" key="6">
    <source>
        <dbReference type="PROSITE" id="PS51078"/>
    </source>
</evidence>
<evidence type="ECO:0000259" key="5">
    <source>
        <dbReference type="PROSITE" id="PS51077"/>
    </source>
</evidence>
<dbReference type="Pfam" id="PF01614">
    <property type="entry name" value="IclR_C"/>
    <property type="match status" value="1"/>
</dbReference>
<accession>A0ABN7Q1Y1</accession>
<keyword evidence="8" id="KW-1185">Reference proteome</keyword>
<evidence type="ECO:0000313" key="8">
    <source>
        <dbReference type="Proteomes" id="UP000672657"/>
    </source>
</evidence>
<dbReference type="InterPro" id="IPR029016">
    <property type="entry name" value="GAF-like_dom_sf"/>
</dbReference>
<name>A0ABN7Q1Y1_9BURK</name>
<dbReference type="Proteomes" id="UP000672657">
    <property type="component" value="Unassembled WGS sequence"/>
</dbReference>
<dbReference type="InterPro" id="IPR036388">
    <property type="entry name" value="WH-like_DNA-bd_sf"/>
</dbReference>
<keyword evidence="4" id="KW-1133">Transmembrane helix</keyword>
<dbReference type="InterPro" id="IPR050707">
    <property type="entry name" value="HTH_MetabolicPath_Reg"/>
</dbReference>
<reference evidence="7 8" key="1">
    <citation type="submission" date="2021-03" db="EMBL/GenBank/DDBJ databases">
        <authorList>
            <person name="Peeters C."/>
        </authorList>
    </citation>
    <scope>NUCLEOTIDE SEQUENCE [LARGE SCALE GENOMIC DNA]</scope>
    <source>
        <strain evidence="7 8">LMG 26411</strain>
    </source>
</reference>